<organism evidence="1">
    <name type="scientific">Anguilla anguilla</name>
    <name type="common">European freshwater eel</name>
    <name type="synonym">Muraena anguilla</name>
    <dbReference type="NCBI Taxonomy" id="7936"/>
    <lineage>
        <taxon>Eukaryota</taxon>
        <taxon>Metazoa</taxon>
        <taxon>Chordata</taxon>
        <taxon>Craniata</taxon>
        <taxon>Vertebrata</taxon>
        <taxon>Euteleostomi</taxon>
        <taxon>Actinopterygii</taxon>
        <taxon>Neopterygii</taxon>
        <taxon>Teleostei</taxon>
        <taxon>Anguilliformes</taxon>
        <taxon>Anguillidae</taxon>
        <taxon>Anguilla</taxon>
    </lineage>
</organism>
<proteinExistence type="predicted"/>
<reference evidence="1" key="2">
    <citation type="journal article" date="2015" name="Fish Shellfish Immunol.">
        <title>Early steps in the European eel (Anguilla anguilla)-Vibrio vulnificus interaction in the gills: Role of the RtxA13 toxin.</title>
        <authorList>
            <person name="Callol A."/>
            <person name="Pajuelo D."/>
            <person name="Ebbesson L."/>
            <person name="Teles M."/>
            <person name="MacKenzie S."/>
            <person name="Amaro C."/>
        </authorList>
    </citation>
    <scope>NUCLEOTIDE SEQUENCE</scope>
</reference>
<dbReference type="AlphaFoldDB" id="A0A0E9TVF2"/>
<evidence type="ECO:0000313" key="1">
    <source>
        <dbReference type="EMBL" id="JAH57546.1"/>
    </source>
</evidence>
<protein>
    <submittedName>
        <fullName evidence="1">Uncharacterized protein</fullName>
    </submittedName>
</protein>
<reference evidence="1" key="1">
    <citation type="submission" date="2014-11" db="EMBL/GenBank/DDBJ databases">
        <authorList>
            <person name="Amaro Gonzalez C."/>
        </authorList>
    </citation>
    <scope>NUCLEOTIDE SEQUENCE</scope>
</reference>
<name>A0A0E9TVF2_ANGAN</name>
<accession>A0A0E9TVF2</accession>
<sequence>MFSAVGSCILMYSCLVIGH</sequence>
<dbReference type="EMBL" id="GBXM01051031">
    <property type="protein sequence ID" value="JAH57546.1"/>
    <property type="molecule type" value="Transcribed_RNA"/>
</dbReference>